<sequence length="814" mass="86034">MRLSIASALATLCAAALLYQLFEGAGWLWTSIGAVLTVLAASVLSGRLSLPTWAAGLVSLAGLGVFLTASFAGEKAWLLVVPTKGSLAELAALVGTGWEDIQRFAAPVPGDLPGISLLTSGGVGLIAVTVDLLAARMRRAALAGLPILALATVPATILPDPISWPAFVLAALGFTGLLVADGRERVGHWGRAVLVRSTRPAADAPADAQGGAVGDTRGLRLSGKRIGFAAIVLAVLVPAMVPPLQPVSFFTFGVGGAGSGGRGNSISIPNPVTSLRGQLELPARRTVMTYTSDDDRPRYLRIFALDTFNGEQFSMTNPEGEPENRTSEGPLPPPPGLTGAVPVSSVTTDITVSEEVANLEFLPLPYAPATVNVEGDWRADVDTLMVFSTRDNASGLRYQVTTTEPRPTAARLRALPDTPPSIDERYLQLPGDFPDDIRALARRVTAGAESRYDSAVRLQEWFTKTGNFTYNLRTQGHSTSALRDFLLSSRTGFCEQFAMSMALLARSLGIPARVAIGYTGGVKTGAQWTVSTSDSHSWPELYFEGAGWLAFEPTPSGLAGQGSARVPDYSVPQEEPEDDAASAPTPGATDRGEESAPESAGAGQRNADDREALLQPAATVEDEPMPVALRIAIGVAALALVLLIPAAIRVVTRRRRVRALGRTGTVPPGQPGHVGVRASGGEKVQVAAAWAELDDVLHDYGMARGASETPRALARRLTRQYEFDAESAAALTAITDSVERALFARVPGPSAPLGGELKRVRRALAATVSRGRRIRAVLLPPSTLRRFRALGESLLDGFDRLENIRLRRTAGRRT</sequence>
<evidence type="ECO:0000256" key="1">
    <source>
        <dbReference type="SAM" id="MobiDB-lite"/>
    </source>
</evidence>
<evidence type="ECO:0000313" key="5">
    <source>
        <dbReference type="Proteomes" id="UP001501578"/>
    </source>
</evidence>
<dbReference type="InterPro" id="IPR038765">
    <property type="entry name" value="Papain-like_cys_pep_sf"/>
</dbReference>
<dbReference type="InterPro" id="IPR052901">
    <property type="entry name" value="Bact_TGase-like"/>
</dbReference>
<keyword evidence="5" id="KW-1185">Reference proteome</keyword>
<feature type="transmembrane region" description="Helical" evidence="2">
    <location>
        <begin position="627"/>
        <end position="648"/>
    </location>
</feature>
<keyword evidence="2" id="KW-0812">Transmembrane</keyword>
<gene>
    <name evidence="4" type="ORF">GCM10009560_54940</name>
</gene>
<accession>A0ABN1QHG5</accession>
<organism evidence="4 5">
    <name type="scientific">Nonomuraea longicatena</name>
    <dbReference type="NCBI Taxonomy" id="83682"/>
    <lineage>
        <taxon>Bacteria</taxon>
        <taxon>Bacillati</taxon>
        <taxon>Actinomycetota</taxon>
        <taxon>Actinomycetes</taxon>
        <taxon>Streptosporangiales</taxon>
        <taxon>Streptosporangiaceae</taxon>
        <taxon>Nonomuraea</taxon>
    </lineage>
</organism>
<feature type="transmembrane region" description="Helical" evidence="2">
    <location>
        <begin position="164"/>
        <end position="181"/>
    </location>
</feature>
<dbReference type="PANTHER" id="PTHR42736:SF1">
    <property type="entry name" value="PROTEIN-GLUTAMINE GAMMA-GLUTAMYLTRANSFERASE"/>
    <property type="match status" value="1"/>
</dbReference>
<dbReference type="Pfam" id="PF11992">
    <property type="entry name" value="TgpA_N"/>
    <property type="match status" value="1"/>
</dbReference>
<name>A0ABN1QHG5_9ACTN</name>
<feature type="transmembrane region" description="Helical" evidence="2">
    <location>
        <begin position="140"/>
        <end position="158"/>
    </location>
</feature>
<comment type="caution">
    <text evidence="4">The sequence shown here is derived from an EMBL/GenBank/DDBJ whole genome shotgun (WGS) entry which is preliminary data.</text>
</comment>
<dbReference type="PANTHER" id="PTHR42736">
    <property type="entry name" value="PROTEIN-GLUTAMINE GAMMA-GLUTAMYLTRANSFERASE"/>
    <property type="match status" value="1"/>
</dbReference>
<dbReference type="SUPFAM" id="SSF54001">
    <property type="entry name" value="Cysteine proteinases"/>
    <property type="match status" value="1"/>
</dbReference>
<feature type="transmembrane region" description="Helical" evidence="2">
    <location>
        <begin position="28"/>
        <end position="46"/>
    </location>
</feature>
<feature type="transmembrane region" description="Helical" evidence="2">
    <location>
        <begin position="114"/>
        <end position="133"/>
    </location>
</feature>
<feature type="domain" description="Transglutaminase-like" evidence="3">
    <location>
        <begin position="486"/>
        <end position="555"/>
    </location>
</feature>
<dbReference type="EMBL" id="BAAAHQ010000033">
    <property type="protein sequence ID" value="GAA0942394.1"/>
    <property type="molecule type" value="Genomic_DNA"/>
</dbReference>
<keyword evidence="2" id="KW-1133">Transmembrane helix</keyword>
<dbReference type="InterPro" id="IPR021878">
    <property type="entry name" value="TgpA_N"/>
</dbReference>
<dbReference type="RefSeq" id="WP_343952957.1">
    <property type="nucleotide sequence ID" value="NZ_BAAAHQ010000033.1"/>
</dbReference>
<dbReference type="Proteomes" id="UP001501578">
    <property type="component" value="Unassembled WGS sequence"/>
</dbReference>
<dbReference type="InterPro" id="IPR002931">
    <property type="entry name" value="Transglutaminase-like"/>
</dbReference>
<dbReference type="Gene3D" id="3.10.620.30">
    <property type="match status" value="1"/>
</dbReference>
<evidence type="ECO:0000313" key="4">
    <source>
        <dbReference type="EMBL" id="GAA0942394.1"/>
    </source>
</evidence>
<feature type="region of interest" description="Disordered" evidence="1">
    <location>
        <begin position="311"/>
        <end position="338"/>
    </location>
</feature>
<reference evidence="4 5" key="1">
    <citation type="journal article" date="2019" name="Int. J. Syst. Evol. Microbiol.">
        <title>The Global Catalogue of Microorganisms (GCM) 10K type strain sequencing project: providing services to taxonomists for standard genome sequencing and annotation.</title>
        <authorList>
            <consortium name="The Broad Institute Genomics Platform"/>
            <consortium name="The Broad Institute Genome Sequencing Center for Infectious Disease"/>
            <person name="Wu L."/>
            <person name="Ma J."/>
        </authorList>
    </citation>
    <scope>NUCLEOTIDE SEQUENCE [LARGE SCALE GENOMIC DNA]</scope>
    <source>
        <strain evidence="4 5">JCM 11136</strain>
    </source>
</reference>
<proteinExistence type="predicted"/>
<feature type="transmembrane region" description="Helical" evidence="2">
    <location>
        <begin position="53"/>
        <end position="72"/>
    </location>
</feature>
<dbReference type="SMART" id="SM00460">
    <property type="entry name" value="TGc"/>
    <property type="match status" value="1"/>
</dbReference>
<dbReference type="Pfam" id="PF01841">
    <property type="entry name" value="Transglut_core"/>
    <property type="match status" value="1"/>
</dbReference>
<feature type="region of interest" description="Disordered" evidence="1">
    <location>
        <begin position="559"/>
        <end position="608"/>
    </location>
</feature>
<evidence type="ECO:0000259" key="3">
    <source>
        <dbReference type="SMART" id="SM00460"/>
    </source>
</evidence>
<evidence type="ECO:0000256" key="2">
    <source>
        <dbReference type="SAM" id="Phobius"/>
    </source>
</evidence>
<keyword evidence="2" id="KW-0472">Membrane</keyword>
<feature type="transmembrane region" description="Helical" evidence="2">
    <location>
        <begin position="226"/>
        <end position="244"/>
    </location>
</feature>
<protein>
    <submittedName>
        <fullName evidence="4">DUF3488 and transglutaminase-like domain-containing protein</fullName>
    </submittedName>
</protein>